<dbReference type="Gene3D" id="3.40.50.300">
    <property type="entry name" value="P-loop containing nucleotide triphosphate hydrolases"/>
    <property type="match status" value="1"/>
</dbReference>
<dbReference type="InterPro" id="IPR027417">
    <property type="entry name" value="P-loop_NTPase"/>
</dbReference>
<protein>
    <submittedName>
        <fullName evidence="5">Type II secretion system protein GspE</fullName>
    </submittedName>
</protein>
<accession>A0A5S3YLM4</accession>
<evidence type="ECO:0000313" key="6">
    <source>
        <dbReference type="Proteomes" id="UP000305874"/>
    </source>
</evidence>
<dbReference type="GO" id="GO:0005524">
    <property type="term" value="F:ATP binding"/>
    <property type="evidence" value="ECO:0007669"/>
    <property type="project" value="UniProtKB-KW"/>
</dbReference>
<evidence type="ECO:0000256" key="3">
    <source>
        <dbReference type="ARBA" id="ARBA00022840"/>
    </source>
</evidence>
<evidence type="ECO:0000256" key="1">
    <source>
        <dbReference type="ARBA" id="ARBA00006611"/>
    </source>
</evidence>
<organism evidence="5 6">
    <name type="scientific">Pseudoalteromonas ruthenica</name>
    <dbReference type="NCBI Taxonomy" id="151081"/>
    <lineage>
        <taxon>Bacteria</taxon>
        <taxon>Pseudomonadati</taxon>
        <taxon>Pseudomonadota</taxon>
        <taxon>Gammaproteobacteria</taxon>
        <taxon>Alteromonadales</taxon>
        <taxon>Pseudoalteromonadaceae</taxon>
        <taxon>Pseudoalteromonas</taxon>
    </lineage>
</organism>
<sequence>KEAHYADDGECELLGIPKGENTTIYRAVGCEECNYNGYKGRTGIHELLIVDEHIRELIHNGKGEQAVEKYIRTHSPSIRQDGCSRVLAGKTTLEEVLRVTREEG</sequence>
<dbReference type="Pfam" id="PF00437">
    <property type="entry name" value="T2SSE"/>
    <property type="match status" value="1"/>
</dbReference>
<evidence type="ECO:0000256" key="2">
    <source>
        <dbReference type="ARBA" id="ARBA00022741"/>
    </source>
</evidence>
<reference evidence="5 6" key="1">
    <citation type="submission" date="2017-12" db="EMBL/GenBank/DDBJ databases">
        <authorList>
            <person name="Paulsen S."/>
            <person name="Gram L.K."/>
        </authorList>
    </citation>
    <scope>NUCLEOTIDE SEQUENCE [LARGE SCALE GENOMIC DNA]</scope>
    <source>
        <strain evidence="5 6">S2897</strain>
    </source>
</reference>
<dbReference type="Proteomes" id="UP000305874">
    <property type="component" value="Unassembled WGS sequence"/>
</dbReference>
<gene>
    <name evidence="5" type="ORF">CWC05_21160</name>
</gene>
<dbReference type="AlphaFoldDB" id="A0A5S3YLM4"/>
<dbReference type="EMBL" id="PNCG01000494">
    <property type="protein sequence ID" value="TMP76892.1"/>
    <property type="molecule type" value="Genomic_DNA"/>
</dbReference>
<dbReference type="GO" id="GO:0016887">
    <property type="term" value="F:ATP hydrolysis activity"/>
    <property type="evidence" value="ECO:0007669"/>
    <property type="project" value="TreeGrafter"/>
</dbReference>
<comment type="caution">
    <text evidence="5">The sequence shown here is derived from an EMBL/GenBank/DDBJ whole genome shotgun (WGS) entry which is preliminary data.</text>
</comment>
<dbReference type="PANTHER" id="PTHR30258:SF27">
    <property type="entry name" value="BACTERIOPHAGE ADSORPTION PROTEIN B-RELATED"/>
    <property type="match status" value="1"/>
</dbReference>
<keyword evidence="2" id="KW-0547">Nucleotide-binding</keyword>
<feature type="non-terminal residue" evidence="5">
    <location>
        <position position="1"/>
    </location>
</feature>
<keyword evidence="3" id="KW-0067">ATP-binding</keyword>
<reference evidence="6" key="2">
    <citation type="submission" date="2019-06" db="EMBL/GenBank/DDBJ databases">
        <title>Co-occurence of chitin degradation, pigmentation and bioactivity in marine Pseudoalteromonas.</title>
        <authorList>
            <person name="Sonnenschein E.C."/>
            <person name="Bech P.K."/>
        </authorList>
    </citation>
    <scope>NUCLEOTIDE SEQUENCE [LARGE SCALE GENOMIC DNA]</scope>
    <source>
        <strain evidence="6">S2897</strain>
    </source>
</reference>
<dbReference type="SUPFAM" id="SSF52540">
    <property type="entry name" value="P-loop containing nucleoside triphosphate hydrolases"/>
    <property type="match status" value="1"/>
</dbReference>
<evidence type="ECO:0000259" key="4">
    <source>
        <dbReference type="Pfam" id="PF00437"/>
    </source>
</evidence>
<feature type="domain" description="Bacterial type II secretion system protein E" evidence="4">
    <location>
        <begin position="20"/>
        <end position="98"/>
    </location>
</feature>
<name>A0A5S3YLM4_9GAMM</name>
<dbReference type="GO" id="GO:0015628">
    <property type="term" value="P:protein secretion by the type II secretion system"/>
    <property type="evidence" value="ECO:0007669"/>
    <property type="project" value="TreeGrafter"/>
</dbReference>
<dbReference type="GO" id="GO:0015627">
    <property type="term" value="C:type II protein secretion system complex"/>
    <property type="evidence" value="ECO:0007669"/>
    <property type="project" value="TreeGrafter"/>
</dbReference>
<proteinExistence type="inferred from homology"/>
<dbReference type="GO" id="GO:0005886">
    <property type="term" value="C:plasma membrane"/>
    <property type="evidence" value="ECO:0007669"/>
    <property type="project" value="TreeGrafter"/>
</dbReference>
<dbReference type="InterPro" id="IPR001482">
    <property type="entry name" value="T2SS/T4SS_dom"/>
</dbReference>
<evidence type="ECO:0000313" key="5">
    <source>
        <dbReference type="EMBL" id="TMP76892.1"/>
    </source>
</evidence>
<comment type="similarity">
    <text evidence="1">Belongs to the GSP E family.</text>
</comment>
<dbReference type="PANTHER" id="PTHR30258">
    <property type="entry name" value="TYPE II SECRETION SYSTEM PROTEIN GSPE-RELATED"/>
    <property type="match status" value="1"/>
</dbReference>